<reference evidence="2 3" key="1">
    <citation type="journal article" date="2019" name="Int. J. Syst. Evol. Microbiol.">
        <title>The Global Catalogue of Microorganisms (GCM) 10K type strain sequencing project: providing services to taxonomists for standard genome sequencing and annotation.</title>
        <authorList>
            <consortium name="The Broad Institute Genomics Platform"/>
            <consortium name="The Broad Institute Genome Sequencing Center for Infectious Disease"/>
            <person name="Wu L."/>
            <person name="Ma J."/>
        </authorList>
    </citation>
    <scope>NUCLEOTIDE SEQUENCE [LARGE SCALE GENOMIC DNA]</scope>
    <source>
        <strain evidence="2 3">JCM 11444</strain>
    </source>
</reference>
<evidence type="ECO:0000313" key="2">
    <source>
        <dbReference type="EMBL" id="GAA0937407.1"/>
    </source>
</evidence>
<gene>
    <name evidence="2" type="ORF">GCM10009575_049250</name>
</gene>
<name>A0ABN1Q4J9_9ACTN</name>
<proteinExistence type="predicted"/>
<dbReference type="EMBL" id="BAAAID010000032">
    <property type="protein sequence ID" value="GAA0937407.1"/>
    <property type="molecule type" value="Genomic_DNA"/>
</dbReference>
<organism evidence="2 3">
    <name type="scientific">Streptomyces rhizosphaericus</name>
    <dbReference type="NCBI Taxonomy" id="114699"/>
    <lineage>
        <taxon>Bacteria</taxon>
        <taxon>Bacillati</taxon>
        <taxon>Actinomycetota</taxon>
        <taxon>Actinomycetes</taxon>
        <taxon>Kitasatosporales</taxon>
        <taxon>Streptomycetaceae</taxon>
        <taxon>Streptomyces</taxon>
        <taxon>Streptomyces violaceusniger group</taxon>
    </lineage>
</organism>
<accession>A0ABN1Q4J9</accession>
<evidence type="ECO:0000313" key="3">
    <source>
        <dbReference type="Proteomes" id="UP001500418"/>
    </source>
</evidence>
<keyword evidence="3" id="KW-1185">Reference proteome</keyword>
<sequence>MTADSLKSESWAPPSGADVRMVQVGPYWDAVRAPEALGARALGLLGGATGAVIADYNLMYWLIRPGAARHWRRIRQVQTLGTGRLETSYLGVPPVDRTSGPYLHWRVPLGPGRYLTDADRLREALVRAVVAELGVGGGEGDER</sequence>
<protein>
    <submittedName>
        <fullName evidence="2">Uncharacterized protein</fullName>
    </submittedName>
</protein>
<dbReference type="Proteomes" id="UP001500418">
    <property type="component" value="Unassembled WGS sequence"/>
</dbReference>
<feature type="transmembrane region" description="Helical" evidence="1">
    <location>
        <begin position="41"/>
        <end position="63"/>
    </location>
</feature>
<comment type="caution">
    <text evidence="2">The sequence shown here is derived from an EMBL/GenBank/DDBJ whole genome shotgun (WGS) entry which is preliminary data.</text>
</comment>
<keyword evidence="1" id="KW-1133">Transmembrane helix</keyword>
<keyword evidence="1" id="KW-0812">Transmembrane</keyword>
<evidence type="ECO:0000256" key="1">
    <source>
        <dbReference type="SAM" id="Phobius"/>
    </source>
</evidence>
<keyword evidence="1" id="KW-0472">Membrane</keyword>